<dbReference type="Proteomes" id="UP000828390">
    <property type="component" value="Unassembled WGS sequence"/>
</dbReference>
<sequence>MRTFQLEFSRKHNHAESVVPRYRRVPYQTHQPVLYGEGHGGFSGVQPALHRMFFDCKDQR</sequence>
<protein>
    <submittedName>
        <fullName evidence="1">Uncharacterized protein</fullName>
    </submittedName>
</protein>
<comment type="caution">
    <text evidence="1">The sequence shown here is derived from an EMBL/GenBank/DDBJ whole genome shotgun (WGS) entry which is preliminary data.</text>
</comment>
<organism evidence="1 2">
    <name type="scientific">Dreissena polymorpha</name>
    <name type="common">Zebra mussel</name>
    <name type="synonym">Mytilus polymorpha</name>
    <dbReference type="NCBI Taxonomy" id="45954"/>
    <lineage>
        <taxon>Eukaryota</taxon>
        <taxon>Metazoa</taxon>
        <taxon>Spiralia</taxon>
        <taxon>Lophotrochozoa</taxon>
        <taxon>Mollusca</taxon>
        <taxon>Bivalvia</taxon>
        <taxon>Autobranchia</taxon>
        <taxon>Heteroconchia</taxon>
        <taxon>Euheterodonta</taxon>
        <taxon>Imparidentia</taxon>
        <taxon>Neoheterodontei</taxon>
        <taxon>Myida</taxon>
        <taxon>Dreissenoidea</taxon>
        <taxon>Dreissenidae</taxon>
        <taxon>Dreissena</taxon>
    </lineage>
</organism>
<gene>
    <name evidence="1" type="ORF">DPMN_145844</name>
</gene>
<name>A0A9D4IZ80_DREPO</name>
<evidence type="ECO:0000313" key="1">
    <source>
        <dbReference type="EMBL" id="KAH3792350.1"/>
    </source>
</evidence>
<accession>A0A9D4IZ80</accession>
<evidence type="ECO:0000313" key="2">
    <source>
        <dbReference type="Proteomes" id="UP000828390"/>
    </source>
</evidence>
<dbReference type="EMBL" id="JAIWYP010000007">
    <property type="protein sequence ID" value="KAH3792350.1"/>
    <property type="molecule type" value="Genomic_DNA"/>
</dbReference>
<dbReference type="AlphaFoldDB" id="A0A9D4IZ80"/>
<keyword evidence="2" id="KW-1185">Reference proteome</keyword>
<proteinExistence type="predicted"/>
<reference evidence="1" key="1">
    <citation type="journal article" date="2019" name="bioRxiv">
        <title>The Genome of the Zebra Mussel, Dreissena polymorpha: A Resource for Invasive Species Research.</title>
        <authorList>
            <person name="McCartney M.A."/>
            <person name="Auch B."/>
            <person name="Kono T."/>
            <person name="Mallez S."/>
            <person name="Zhang Y."/>
            <person name="Obille A."/>
            <person name="Becker A."/>
            <person name="Abrahante J.E."/>
            <person name="Garbe J."/>
            <person name="Badalamenti J.P."/>
            <person name="Herman A."/>
            <person name="Mangelson H."/>
            <person name="Liachko I."/>
            <person name="Sullivan S."/>
            <person name="Sone E.D."/>
            <person name="Koren S."/>
            <person name="Silverstein K.A.T."/>
            <person name="Beckman K.B."/>
            <person name="Gohl D.M."/>
        </authorList>
    </citation>
    <scope>NUCLEOTIDE SEQUENCE</scope>
    <source>
        <strain evidence="1">Duluth1</strain>
        <tissue evidence="1">Whole animal</tissue>
    </source>
</reference>
<reference evidence="1" key="2">
    <citation type="submission" date="2020-11" db="EMBL/GenBank/DDBJ databases">
        <authorList>
            <person name="McCartney M.A."/>
            <person name="Auch B."/>
            <person name="Kono T."/>
            <person name="Mallez S."/>
            <person name="Becker A."/>
            <person name="Gohl D.M."/>
            <person name="Silverstein K.A.T."/>
            <person name="Koren S."/>
            <person name="Bechman K.B."/>
            <person name="Herman A."/>
            <person name="Abrahante J.E."/>
            <person name="Garbe J."/>
        </authorList>
    </citation>
    <scope>NUCLEOTIDE SEQUENCE</scope>
    <source>
        <strain evidence="1">Duluth1</strain>
        <tissue evidence="1">Whole animal</tissue>
    </source>
</reference>